<dbReference type="Proteomes" id="UP001370490">
    <property type="component" value="Unassembled WGS sequence"/>
</dbReference>
<evidence type="ECO:0000256" key="3">
    <source>
        <dbReference type="ARBA" id="ARBA00023127"/>
    </source>
</evidence>
<evidence type="ECO:0000256" key="4">
    <source>
        <dbReference type="ARBA" id="ARBA00023306"/>
    </source>
</evidence>
<dbReference type="GO" id="GO:0051301">
    <property type="term" value="P:cell division"/>
    <property type="evidence" value="ECO:0007669"/>
    <property type="project" value="UniProtKB-KW"/>
</dbReference>
<dbReference type="InterPro" id="IPR004367">
    <property type="entry name" value="Cyclin_C-dom"/>
</dbReference>
<accession>A0AAN8UZ38</accession>
<keyword evidence="2" id="KW-0132">Cell division</keyword>
<proteinExistence type="inferred from homology"/>
<organism evidence="7 8">
    <name type="scientific">Dillenia turbinata</name>
    <dbReference type="NCBI Taxonomy" id="194707"/>
    <lineage>
        <taxon>Eukaryota</taxon>
        <taxon>Viridiplantae</taxon>
        <taxon>Streptophyta</taxon>
        <taxon>Embryophyta</taxon>
        <taxon>Tracheophyta</taxon>
        <taxon>Spermatophyta</taxon>
        <taxon>Magnoliopsida</taxon>
        <taxon>eudicotyledons</taxon>
        <taxon>Gunneridae</taxon>
        <taxon>Pentapetalae</taxon>
        <taxon>Dilleniales</taxon>
        <taxon>Dilleniaceae</taxon>
        <taxon>Dillenia</taxon>
    </lineage>
</organism>
<evidence type="ECO:0000256" key="1">
    <source>
        <dbReference type="ARBA" id="ARBA00009065"/>
    </source>
</evidence>
<evidence type="ECO:0000313" key="8">
    <source>
        <dbReference type="Proteomes" id="UP001370490"/>
    </source>
</evidence>
<evidence type="ECO:0000259" key="6">
    <source>
        <dbReference type="Pfam" id="PF02984"/>
    </source>
</evidence>
<gene>
    <name evidence="7" type="ORF">RJ641_016255</name>
</gene>
<evidence type="ECO:0000256" key="2">
    <source>
        <dbReference type="ARBA" id="ARBA00022618"/>
    </source>
</evidence>
<comment type="similarity">
    <text evidence="1">Belongs to the cyclin family. Cyclin D subfamily.</text>
</comment>
<dbReference type="AlphaFoldDB" id="A0AAN8UZ38"/>
<dbReference type="CDD" id="cd20544">
    <property type="entry name" value="CYCLIN_AtCycD-like_rpt2"/>
    <property type="match status" value="1"/>
</dbReference>
<reference evidence="7 8" key="1">
    <citation type="submission" date="2023-12" db="EMBL/GenBank/DDBJ databases">
        <title>A high-quality genome assembly for Dillenia turbinata (Dilleniales).</title>
        <authorList>
            <person name="Chanderbali A."/>
        </authorList>
    </citation>
    <scope>NUCLEOTIDE SEQUENCE [LARGE SCALE GENOMIC DNA]</scope>
    <source>
        <strain evidence="7">LSX21</strain>
        <tissue evidence="7">Leaf</tissue>
    </source>
</reference>
<feature type="region of interest" description="Disordered" evidence="5">
    <location>
        <begin position="164"/>
        <end position="183"/>
    </location>
</feature>
<comment type="caution">
    <text evidence="7">The sequence shown here is derived from an EMBL/GenBank/DDBJ whole genome shotgun (WGS) entry which is preliminary data.</text>
</comment>
<keyword evidence="8" id="KW-1185">Reference proteome</keyword>
<dbReference type="Pfam" id="PF02984">
    <property type="entry name" value="Cyclin_C"/>
    <property type="match status" value="1"/>
</dbReference>
<keyword evidence="4" id="KW-0131">Cell cycle</keyword>
<name>A0AAN8UZ38_9MAGN</name>
<feature type="non-terminal residue" evidence="7">
    <location>
        <position position="1"/>
    </location>
</feature>
<dbReference type="EMBL" id="JBAMMX010000021">
    <property type="protein sequence ID" value="KAK6920351.1"/>
    <property type="molecule type" value="Genomic_DNA"/>
</dbReference>
<sequence length="183" mass="20173">VGDPKFVFEDKTIKRIELLVMGTLKWRLQALTSLSFIDYFLSKIYDDEYTLSSSIPKAIQLIISTIKGIDFLEFKPSEIATAVAIAVSGEVQTVDIEKFISCFINIEKEKMGAYPQMNILVSSKIGGEEGSGRVVGSIPESSIGVLDVGYMNMSYKSDELTTVGSCANSSHNSPDNKRRKLDL</sequence>
<evidence type="ECO:0000256" key="5">
    <source>
        <dbReference type="SAM" id="MobiDB-lite"/>
    </source>
</evidence>
<dbReference type="Gene3D" id="1.10.472.10">
    <property type="entry name" value="Cyclin-like"/>
    <property type="match status" value="1"/>
</dbReference>
<protein>
    <submittedName>
        <fullName evidence="7">Cyclin, C-terminal domain</fullName>
    </submittedName>
</protein>
<feature type="domain" description="Cyclin C-terminal" evidence="6">
    <location>
        <begin position="32"/>
        <end position="111"/>
    </location>
</feature>
<feature type="compositionally biased region" description="Polar residues" evidence="5">
    <location>
        <begin position="164"/>
        <end position="173"/>
    </location>
</feature>
<evidence type="ECO:0000313" key="7">
    <source>
        <dbReference type="EMBL" id="KAK6920351.1"/>
    </source>
</evidence>
<keyword evidence="3" id="KW-0195">Cyclin</keyword>
<dbReference type="FunFam" id="1.10.472.10:FF:000040">
    <property type="entry name" value="D6-type cyclin"/>
    <property type="match status" value="1"/>
</dbReference>